<evidence type="ECO:0000313" key="2">
    <source>
        <dbReference type="Proteomes" id="UP000183567"/>
    </source>
</evidence>
<sequence length="18" mass="2043">MTYHCQEQKQDGASTDNS</sequence>
<comment type="caution">
    <text evidence="1">The sequence shown here is derived from an EMBL/GenBank/DDBJ whole genome shotgun (WGS) entry which is preliminary data.</text>
</comment>
<name>A0A1J8QIB6_9AGAM</name>
<evidence type="ECO:0000313" key="1">
    <source>
        <dbReference type="EMBL" id="OJA11484.1"/>
    </source>
</evidence>
<gene>
    <name evidence="1" type="ORF">AZE42_13518</name>
</gene>
<reference evidence="1 2" key="1">
    <citation type="submission" date="2016-03" db="EMBL/GenBank/DDBJ databases">
        <title>Comparative genomics of the ectomycorrhizal sister species Rhizopogon vinicolor and Rhizopogon vesiculosus (Basidiomycota: Boletales) reveals a divergence of the mating type B locus.</title>
        <authorList>
            <person name="Mujic A.B."/>
            <person name="Kuo A."/>
            <person name="Tritt A."/>
            <person name="Lipzen A."/>
            <person name="Chen C."/>
            <person name="Johnson J."/>
            <person name="Sharma A."/>
            <person name="Barry K."/>
            <person name="Grigoriev I.V."/>
            <person name="Spatafora J.W."/>
        </authorList>
    </citation>
    <scope>NUCLEOTIDE SEQUENCE [LARGE SCALE GENOMIC DNA]</scope>
    <source>
        <strain evidence="1 2">AM-OR11-056</strain>
    </source>
</reference>
<organism evidence="1 2">
    <name type="scientific">Rhizopogon vesiculosus</name>
    <dbReference type="NCBI Taxonomy" id="180088"/>
    <lineage>
        <taxon>Eukaryota</taxon>
        <taxon>Fungi</taxon>
        <taxon>Dikarya</taxon>
        <taxon>Basidiomycota</taxon>
        <taxon>Agaricomycotina</taxon>
        <taxon>Agaricomycetes</taxon>
        <taxon>Agaricomycetidae</taxon>
        <taxon>Boletales</taxon>
        <taxon>Suillineae</taxon>
        <taxon>Rhizopogonaceae</taxon>
        <taxon>Rhizopogon</taxon>
    </lineage>
</organism>
<dbReference type="EMBL" id="LVVM01005047">
    <property type="protein sequence ID" value="OJA11484.1"/>
    <property type="molecule type" value="Genomic_DNA"/>
</dbReference>
<protein>
    <submittedName>
        <fullName evidence="1">Uncharacterized protein</fullName>
    </submittedName>
</protein>
<proteinExistence type="predicted"/>
<feature type="non-terminal residue" evidence="1">
    <location>
        <position position="18"/>
    </location>
</feature>
<accession>A0A1J8QIB6</accession>
<dbReference type="Proteomes" id="UP000183567">
    <property type="component" value="Unassembled WGS sequence"/>
</dbReference>
<keyword evidence="2" id="KW-1185">Reference proteome</keyword>
<dbReference type="AlphaFoldDB" id="A0A1J8QIB6"/>